<proteinExistence type="inferred from homology"/>
<dbReference type="InterPro" id="IPR012902">
    <property type="entry name" value="N_methyl_site"/>
</dbReference>
<dbReference type="Pfam" id="PF07963">
    <property type="entry name" value="N_methyl"/>
    <property type="match status" value="1"/>
</dbReference>
<dbReference type="GO" id="GO:0030420">
    <property type="term" value="P:establishment of competence for transformation"/>
    <property type="evidence" value="ECO:0007669"/>
    <property type="project" value="InterPro"/>
</dbReference>
<dbReference type="RefSeq" id="WP_125164428.1">
    <property type="nucleotide sequence ID" value="NZ_CP034234.1"/>
</dbReference>
<protein>
    <submittedName>
        <fullName evidence="9">Prepilin-type N-terminal cleavage/methylation domain-containing protein</fullName>
    </submittedName>
</protein>
<comment type="subcellular location">
    <subcellularLocation>
        <location evidence="1">Cell membrane</location>
        <topology evidence="1">Single-pass membrane protein</topology>
    </subcellularLocation>
</comment>
<evidence type="ECO:0000313" key="10">
    <source>
        <dbReference type="Proteomes" id="UP000278804"/>
    </source>
</evidence>
<evidence type="ECO:0000256" key="6">
    <source>
        <dbReference type="ARBA" id="ARBA00023136"/>
    </source>
</evidence>
<evidence type="ECO:0000313" key="9">
    <source>
        <dbReference type="EMBL" id="AZK44251.1"/>
    </source>
</evidence>
<organism evidence="9 10">
    <name type="scientific">Erysipelothrix piscisicarius</name>
    <dbReference type="NCBI Taxonomy" id="2485784"/>
    <lineage>
        <taxon>Bacteria</taxon>
        <taxon>Bacillati</taxon>
        <taxon>Bacillota</taxon>
        <taxon>Erysipelotrichia</taxon>
        <taxon>Erysipelotrichales</taxon>
        <taxon>Erysipelotrichaceae</taxon>
        <taxon>Erysipelothrix</taxon>
    </lineage>
</organism>
<gene>
    <name evidence="9" type="ORF">EEI45_05370</name>
</gene>
<keyword evidence="10" id="KW-1185">Reference proteome</keyword>
<reference evidence="9 10" key="1">
    <citation type="journal article" date="2020" name="Int. J. Syst. Evol. Microbiol.">
        <title>Description of Erysipelothrix piscisicarius sp. nov., an emergent fish pathogen, and assessment of virulence using a tiger barb (Puntigrus tetrazona) infection model.</title>
        <authorList>
            <person name="Pomaranski E.K."/>
            <person name="Griffin M.J."/>
            <person name="Camus A.C."/>
            <person name="Armwood A.R."/>
            <person name="Shelley J."/>
            <person name="Waldbieser G.C."/>
            <person name="LaFrentz B.R."/>
            <person name="Garcia J.C."/>
            <person name="Yanong R."/>
            <person name="Soto E."/>
        </authorList>
    </citation>
    <scope>NUCLEOTIDE SEQUENCE [LARGE SCALE GENOMIC DNA]</scope>
    <source>
        <strain evidence="9 10">15TAL0474</strain>
    </source>
</reference>
<dbReference type="EMBL" id="CP034234">
    <property type="protein sequence ID" value="AZK44251.1"/>
    <property type="molecule type" value="Genomic_DNA"/>
</dbReference>
<evidence type="ECO:0000256" key="4">
    <source>
        <dbReference type="ARBA" id="ARBA00022692"/>
    </source>
</evidence>
<evidence type="ECO:0000256" key="2">
    <source>
        <dbReference type="ARBA" id="ARBA00022475"/>
    </source>
</evidence>
<feature type="transmembrane region" description="Helical" evidence="8">
    <location>
        <begin position="6"/>
        <end position="28"/>
    </location>
</feature>
<dbReference type="AlphaFoldDB" id="A0A3Q8S2T8"/>
<dbReference type="PANTHER" id="PTHR30093:SF2">
    <property type="entry name" value="TYPE II SECRETION SYSTEM PROTEIN H"/>
    <property type="match status" value="1"/>
</dbReference>
<evidence type="ECO:0000256" key="5">
    <source>
        <dbReference type="ARBA" id="ARBA00022989"/>
    </source>
</evidence>
<keyword evidence="5 8" id="KW-1133">Transmembrane helix</keyword>
<evidence type="ECO:0000256" key="7">
    <source>
        <dbReference type="ARBA" id="ARBA00043982"/>
    </source>
</evidence>
<dbReference type="NCBIfam" id="TIGR02532">
    <property type="entry name" value="IV_pilin_GFxxxE"/>
    <property type="match status" value="1"/>
</dbReference>
<comment type="similarity">
    <text evidence="7">Belongs to the ComGC family.</text>
</comment>
<dbReference type="Gene3D" id="3.30.700.10">
    <property type="entry name" value="Glycoprotein, Type 4 Pilin"/>
    <property type="match status" value="1"/>
</dbReference>
<dbReference type="GO" id="GO:0005886">
    <property type="term" value="C:plasma membrane"/>
    <property type="evidence" value="ECO:0007669"/>
    <property type="project" value="UniProtKB-SubCell"/>
</dbReference>
<dbReference type="PANTHER" id="PTHR30093">
    <property type="entry name" value="GENERAL SECRETION PATHWAY PROTEIN G"/>
    <property type="match status" value="1"/>
</dbReference>
<keyword evidence="3" id="KW-0488">Methylation</keyword>
<dbReference type="KEGG" id="eri:EEI45_05370"/>
<dbReference type="PROSITE" id="PS00409">
    <property type="entry name" value="PROKAR_NTER_METHYL"/>
    <property type="match status" value="1"/>
</dbReference>
<dbReference type="InterPro" id="IPR045584">
    <property type="entry name" value="Pilin-like"/>
</dbReference>
<accession>A0A3Q8S2T8</accession>
<name>A0A3Q8S2T8_9FIRM</name>
<dbReference type="Proteomes" id="UP000278804">
    <property type="component" value="Chromosome"/>
</dbReference>
<keyword evidence="6 8" id="KW-0472">Membrane</keyword>
<dbReference type="InterPro" id="IPR016940">
    <property type="entry name" value="ComGC"/>
</dbReference>
<keyword evidence="4 8" id="KW-0812">Transmembrane</keyword>
<dbReference type="SUPFAM" id="SSF54523">
    <property type="entry name" value="Pili subunits"/>
    <property type="match status" value="1"/>
</dbReference>
<keyword evidence="2" id="KW-1003">Cell membrane</keyword>
<evidence type="ECO:0000256" key="3">
    <source>
        <dbReference type="ARBA" id="ARBA00022481"/>
    </source>
</evidence>
<evidence type="ECO:0000256" key="1">
    <source>
        <dbReference type="ARBA" id="ARBA00004162"/>
    </source>
</evidence>
<evidence type="ECO:0000256" key="8">
    <source>
        <dbReference type="SAM" id="Phobius"/>
    </source>
</evidence>
<dbReference type="NCBIfam" id="NF040999">
    <property type="entry name" value="pilin_ComGC"/>
    <property type="match status" value="1"/>
</dbReference>
<sequence length="95" mass="10649">MKQGFTLIEMVLVMTIVAIIFMLTLPNIQKTITMVNRKGCDAQKKIVDAAIMQYKINYDELPTTIDQLINAGYLRANQSKCFNGEGIHIENGQAV</sequence>